<evidence type="ECO:0000313" key="8">
    <source>
        <dbReference type="EMBL" id="SZF05706.1"/>
    </source>
</evidence>
<evidence type="ECO:0000256" key="3">
    <source>
        <dbReference type="ARBA" id="ARBA00023015"/>
    </source>
</evidence>
<keyword evidence="6" id="KW-0539">Nucleus</keyword>
<dbReference type="GO" id="GO:0045944">
    <property type="term" value="P:positive regulation of transcription by RNA polymerase II"/>
    <property type="evidence" value="ECO:0007669"/>
    <property type="project" value="TreeGrafter"/>
</dbReference>
<dbReference type="GO" id="GO:0008270">
    <property type="term" value="F:zinc ion binding"/>
    <property type="evidence" value="ECO:0007669"/>
    <property type="project" value="InterPro"/>
</dbReference>
<comment type="subcellular location">
    <subcellularLocation>
        <location evidence="1">Nucleus</location>
    </subcellularLocation>
</comment>
<evidence type="ECO:0000259" key="7">
    <source>
        <dbReference type="Pfam" id="PF04082"/>
    </source>
</evidence>
<dbReference type="GO" id="GO:0005634">
    <property type="term" value="C:nucleus"/>
    <property type="evidence" value="ECO:0007669"/>
    <property type="project" value="UniProtKB-SubCell"/>
</dbReference>
<accession>A0A383V132</accession>
<reference evidence="8 9" key="1">
    <citation type="submission" date="2017-11" db="EMBL/GenBank/DDBJ databases">
        <authorList>
            <person name="Kracher B."/>
        </authorList>
    </citation>
    <scope>NUCLEOTIDE SEQUENCE [LARGE SCALE GENOMIC DNA]</scope>
    <source>
        <strain evidence="8 9">RACE1</strain>
    </source>
</reference>
<dbReference type="EMBL" id="UNSH01000083">
    <property type="protein sequence ID" value="SZF05706.1"/>
    <property type="molecule type" value="Genomic_DNA"/>
</dbReference>
<gene>
    <name evidence="8" type="ORF">BLGHR1_16509</name>
</gene>
<keyword evidence="5" id="KW-0804">Transcription</keyword>
<dbReference type="GO" id="GO:0043565">
    <property type="term" value="F:sequence-specific DNA binding"/>
    <property type="evidence" value="ECO:0007669"/>
    <property type="project" value="TreeGrafter"/>
</dbReference>
<dbReference type="AlphaFoldDB" id="A0A383V132"/>
<name>A0A383V132_BLUHO</name>
<dbReference type="GO" id="GO:0006351">
    <property type="term" value="P:DNA-templated transcription"/>
    <property type="evidence" value="ECO:0007669"/>
    <property type="project" value="InterPro"/>
</dbReference>
<dbReference type="CDD" id="cd12148">
    <property type="entry name" value="fungal_TF_MHR"/>
    <property type="match status" value="1"/>
</dbReference>
<proteinExistence type="predicted"/>
<protein>
    <recommendedName>
        <fullName evidence="7">Xylanolytic transcriptional activator regulatory domain-containing protein</fullName>
    </recommendedName>
</protein>
<evidence type="ECO:0000256" key="6">
    <source>
        <dbReference type="ARBA" id="ARBA00023242"/>
    </source>
</evidence>
<evidence type="ECO:0000256" key="2">
    <source>
        <dbReference type="ARBA" id="ARBA00022833"/>
    </source>
</evidence>
<keyword evidence="4" id="KW-0238">DNA-binding</keyword>
<dbReference type="VEuPathDB" id="FungiDB:BLGHR1_16509"/>
<dbReference type="InterPro" id="IPR051711">
    <property type="entry name" value="Stress_Response_Reg"/>
</dbReference>
<keyword evidence="3" id="KW-0805">Transcription regulation</keyword>
<dbReference type="PANTHER" id="PTHR47540:SF1">
    <property type="entry name" value="ACTIVATOR OF STRESS GENES 1-RELATED"/>
    <property type="match status" value="1"/>
</dbReference>
<evidence type="ECO:0000256" key="4">
    <source>
        <dbReference type="ARBA" id="ARBA00023125"/>
    </source>
</evidence>
<sequence>MGLHLKQNSKCSPIESEVKLRIFWTIQKMDISMSAILGYPKILDLDTIDQELPTEVDDENITETGRNGYPGSKPSASLQAANAHLRLILILDKVIKFMYPNNKVEGSANDAAATAHVVDHGKVREIEKDLRLWCQGLPVSTPSSISEEVQNYRTQKFLSLAFAHVQMMLYRPFLPFASGNAFEDESKNKTSWACALAYFKVCQNVVQIVKDVQKRGIVIGPSWFMINITSFATLSLLYFNCQRSKSSEPLDIHVEAQGGLDVAKLIAQRKRDACSYLSAIKAISKQLLPKTSSTNSTAAPPTQAKEIISPSESLPDENEKNKIVSDIRPCQSKGAPNDELSNEFRQFDESGTEIPNLASNTTQDSVSIPRDTSDHEIFEFINFDGDEGLQAETEKAVKTEKVVETTSQDMESAQNVSSEDIDLPVQNMSMDDFLETWKFDNGVPDVEDMIETGLCLEESRVKMADCFKSQKSRTNDSND</sequence>
<dbReference type="Proteomes" id="UP000275772">
    <property type="component" value="Unassembled WGS sequence"/>
</dbReference>
<organism evidence="8 9">
    <name type="scientific">Blumeria hordei</name>
    <name type="common">Barley powdery mildew</name>
    <name type="synonym">Blumeria graminis f. sp. hordei</name>
    <dbReference type="NCBI Taxonomy" id="2867405"/>
    <lineage>
        <taxon>Eukaryota</taxon>
        <taxon>Fungi</taxon>
        <taxon>Dikarya</taxon>
        <taxon>Ascomycota</taxon>
        <taxon>Pezizomycotina</taxon>
        <taxon>Leotiomycetes</taxon>
        <taxon>Erysiphales</taxon>
        <taxon>Erysiphaceae</taxon>
        <taxon>Blumeria</taxon>
    </lineage>
</organism>
<feature type="domain" description="Xylanolytic transcriptional activator regulatory" evidence="7">
    <location>
        <begin position="1"/>
        <end position="134"/>
    </location>
</feature>
<dbReference type="InterPro" id="IPR007219">
    <property type="entry name" value="XnlR_reg_dom"/>
</dbReference>
<evidence type="ECO:0000313" key="9">
    <source>
        <dbReference type="Proteomes" id="UP000275772"/>
    </source>
</evidence>
<evidence type="ECO:0000256" key="1">
    <source>
        <dbReference type="ARBA" id="ARBA00004123"/>
    </source>
</evidence>
<keyword evidence="2" id="KW-0862">Zinc</keyword>
<evidence type="ECO:0000256" key="5">
    <source>
        <dbReference type="ARBA" id="ARBA00023163"/>
    </source>
</evidence>
<dbReference type="PANTHER" id="PTHR47540">
    <property type="entry name" value="THIAMINE REPRESSIBLE GENES REGULATORY PROTEIN THI5"/>
    <property type="match status" value="1"/>
</dbReference>
<dbReference type="Pfam" id="PF04082">
    <property type="entry name" value="Fungal_trans"/>
    <property type="match status" value="1"/>
</dbReference>